<dbReference type="PANTHER" id="PTHR43194">
    <property type="entry name" value="HYDROLASE ALPHA/BETA FOLD FAMILY"/>
    <property type="match status" value="1"/>
</dbReference>
<organism evidence="2 3">
    <name type="scientific">Virgisporangium ochraceum</name>
    <dbReference type="NCBI Taxonomy" id="65505"/>
    <lineage>
        <taxon>Bacteria</taxon>
        <taxon>Bacillati</taxon>
        <taxon>Actinomycetota</taxon>
        <taxon>Actinomycetes</taxon>
        <taxon>Micromonosporales</taxon>
        <taxon>Micromonosporaceae</taxon>
        <taxon>Virgisporangium</taxon>
    </lineage>
</organism>
<evidence type="ECO:0000313" key="2">
    <source>
        <dbReference type="EMBL" id="GIJ66759.1"/>
    </source>
</evidence>
<dbReference type="PANTHER" id="PTHR43194:SF2">
    <property type="entry name" value="PEROXISOMAL MEMBRANE PROTEIN LPX1"/>
    <property type="match status" value="1"/>
</dbReference>
<gene>
    <name evidence="2" type="ORF">Voc01_016760</name>
</gene>
<dbReference type="AlphaFoldDB" id="A0A8J4E9S6"/>
<keyword evidence="3" id="KW-1185">Reference proteome</keyword>
<dbReference type="Pfam" id="PF12697">
    <property type="entry name" value="Abhydrolase_6"/>
    <property type="match status" value="1"/>
</dbReference>
<name>A0A8J4E9S6_9ACTN</name>
<dbReference type="GO" id="GO:0003824">
    <property type="term" value="F:catalytic activity"/>
    <property type="evidence" value="ECO:0007669"/>
    <property type="project" value="UniProtKB-ARBA"/>
</dbReference>
<feature type="domain" description="AB hydrolase-1" evidence="1">
    <location>
        <begin position="22"/>
        <end position="225"/>
    </location>
</feature>
<accession>A0A8J4E9S6</accession>
<sequence>MDLDGMRVSYRSTGDPRGPVAVLLHGGGSDASTWDRFAAALAGAGWRAIAPDLPGHGGSTRLRAYTLATHRDAVAGLLDALGLDRPALVGHSLGAHTASLVAMDRPVSRLVLEDPPAPSRDGELAAELSPTRVAALFAGSLLRRGRYHPRALTSAIRELRRPDPSWWQRLPAITAPALVLSGGPRSHLASRRTAEVAAELPDGRFVTIPVGHRIHSLAPDDFRDAVLPFLM</sequence>
<evidence type="ECO:0000313" key="3">
    <source>
        <dbReference type="Proteomes" id="UP000635606"/>
    </source>
</evidence>
<dbReference type="InterPro" id="IPR050228">
    <property type="entry name" value="Carboxylesterase_BioH"/>
</dbReference>
<dbReference type="EMBL" id="BOPH01000020">
    <property type="protein sequence ID" value="GIJ66759.1"/>
    <property type="molecule type" value="Genomic_DNA"/>
</dbReference>
<evidence type="ECO:0000259" key="1">
    <source>
        <dbReference type="Pfam" id="PF12697"/>
    </source>
</evidence>
<reference evidence="2" key="1">
    <citation type="submission" date="2021-01" db="EMBL/GenBank/DDBJ databases">
        <title>Whole genome shotgun sequence of Virgisporangium ochraceum NBRC 16418.</title>
        <authorList>
            <person name="Komaki H."/>
            <person name="Tamura T."/>
        </authorList>
    </citation>
    <scope>NUCLEOTIDE SEQUENCE</scope>
    <source>
        <strain evidence="2">NBRC 16418</strain>
    </source>
</reference>
<protein>
    <recommendedName>
        <fullName evidence="1">AB hydrolase-1 domain-containing protein</fullName>
    </recommendedName>
</protein>
<dbReference type="SUPFAM" id="SSF53474">
    <property type="entry name" value="alpha/beta-Hydrolases"/>
    <property type="match status" value="1"/>
</dbReference>
<proteinExistence type="predicted"/>
<dbReference type="InterPro" id="IPR029058">
    <property type="entry name" value="AB_hydrolase_fold"/>
</dbReference>
<comment type="caution">
    <text evidence="2">The sequence shown here is derived from an EMBL/GenBank/DDBJ whole genome shotgun (WGS) entry which is preliminary data.</text>
</comment>
<dbReference type="InterPro" id="IPR000073">
    <property type="entry name" value="AB_hydrolase_1"/>
</dbReference>
<dbReference type="Gene3D" id="3.40.50.1820">
    <property type="entry name" value="alpha/beta hydrolase"/>
    <property type="match status" value="1"/>
</dbReference>
<dbReference type="Proteomes" id="UP000635606">
    <property type="component" value="Unassembled WGS sequence"/>
</dbReference>